<evidence type="ECO:0000313" key="1">
    <source>
        <dbReference type="EMBL" id="MBX55475.1"/>
    </source>
</evidence>
<proteinExistence type="predicted"/>
<organism evidence="1">
    <name type="scientific">Rhizophora mucronata</name>
    <name type="common">Asiatic mangrove</name>
    <dbReference type="NCBI Taxonomy" id="61149"/>
    <lineage>
        <taxon>Eukaryota</taxon>
        <taxon>Viridiplantae</taxon>
        <taxon>Streptophyta</taxon>
        <taxon>Embryophyta</taxon>
        <taxon>Tracheophyta</taxon>
        <taxon>Spermatophyta</taxon>
        <taxon>Magnoliopsida</taxon>
        <taxon>eudicotyledons</taxon>
        <taxon>Gunneridae</taxon>
        <taxon>Pentapetalae</taxon>
        <taxon>rosids</taxon>
        <taxon>fabids</taxon>
        <taxon>Malpighiales</taxon>
        <taxon>Rhizophoraceae</taxon>
        <taxon>Rhizophora</taxon>
    </lineage>
</organism>
<protein>
    <submittedName>
        <fullName evidence="1">Uncharacterized protein</fullName>
    </submittedName>
</protein>
<dbReference type="AlphaFoldDB" id="A0A2P2PLC6"/>
<dbReference type="EMBL" id="GGEC01074991">
    <property type="protein sequence ID" value="MBX55475.1"/>
    <property type="molecule type" value="Transcribed_RNA"/>
</dbReference>
<sequence>MCFSKPMWWHVSGAISKEIQSHEQVQPSSKSKRYQPIYRKDEATKITVLPLAETLSI</sequence>
<reference evidence="1" key="1">
    <citation type="submission" date="2018-02" db="EMBL/GenBank/DDBJ databases">
        <title>Rhizophora mucronata_Transcriptome.</title>
        <authorList>
            <person name="Meera S.P."/>
            <person name="Sreeshan A."/>
            <person name="Augustine A."/>
        </authorList>
    </citation>
    <scope>NUCLEOTIDE SEQUENCE</scope>
    <source>
        <tissue evidence="1">Leaf</tissue>
    </source>
</reference>
<name>A0A2P2PLC6_RHIMU</name>
<accession>A0A2P2PLC6</accession>